<dbReference type="RefSeq" id="WP_261295219.1">
    <property type="nucleotide sequence ID" value="NZ_JANQBK010000014.1"/>
</dbReference>
<comment type="caution">
    <text evidence="1">The sequence shown here is derived from an EMBL/GenBank/DDBJ whole genome shotgun (WGS) entry which is preliminary data.</text>
</comment>
<dbReference type="Pfam" id="PF14022">
    <property type="entry name" value="DUF4238"/>
    <property type="match status" value="1"/>
</dbReference>
<evidence type="ECO:0000313" key="2">
    <source>
        <dbReference type="Proteomes" id="UP001595713"/>
    </source>
</evidence>
<dbReference type="InterPro" id="IPR025332">
    <property type="entry name" value="DUF4238"/>
</dbReference>
<protein>
    <submittedName>
        <fullName evidence="1">DUF4238 domain-containing protein</fullName>
    </submittedName>
</protein>
<accession>A0ABV7SQJ9</accession>
<reference evidence="2" key="1">
    <citation type="journal article" date="2019" name="Int. J. Syst. Evol. Microbiol.">
        <title>The Global Catalogue of Microorganisms (GCM) 10K type strain sequencing project: providing services to taxonomists for standard genome sequencing and annotation.</title>
        <authorList>
            <consortium name="The Broad Institute Genomics Platform"/>
            <consortium name="The Broad Institute Genome Sequencing Center for Infectious Disease"/>
            <person name="Wu L."/>
            <person name="Ma J."/>
        </authorList>
    </citation>
    <scope>NUCLEOTIDE SEQUENCE [LARGE SCALE GENOMIC DNA]</scope>
    <source>
        <strain evidence="2">KCTC 42739</strain>
    </source>
</reference>
<keyword evidence="2" id="KW-1185">Reference proteome</keyword>
<sequence length="307" mass="34148">MSRNPPVKHHYTPRFLLHGWTGDDGKLWRFTSPYLGKIAIKRVAPAEIGYQKHLYSIPGAAPDKAQAIEEKFMSALDDQAADAHKLLLQGKVALPQKLRSAWSRFLMSQWFRTPEGVGHMKQAMASLLAKDDPALFAKYEALKKEDYPPSLDEAIALLDPHFAEHAALQVMMKLMDDPTNGHRLNNMQWFVREVEGGHDLLVSDKLLQMGHGIFSDSGYLTIPLSPLLMFCAVKQPSLGKAIMAMGRNEFVSRANRAVVRRAVEYIGATDMSQAPFIEKHFGRDDHPTLIGAIAKRYADGEVAGSSG</sequence>
<name>A0ABV7SQJ9_9SPHN</name>
<dbReference type="Proteomes" id="UP001595713">
    <property type="component" value="Unassembled WGS sequence"/>
</dbReference>
<evidence type="ECO:0000313" key="1">
    <source>
        <dbReference type="EMBL" id="MFC3579249.1"/>
    </source>
</evidence>
<dbReference type="EMBL" id="JBHRXP010000001">
    <property type="protein sequence ID" value="MFC3579249.1"/>
    <property type="molecule type" value="Genomic_DNA"/>
</dbReference>
<gene>
    <name evidence="1" type="ORF">ACFONA_03650</name>
</gene>
<proteinExistence type="predicted"/>
<organism evidence="1 2">
    <name type="scientific">Sphingomonas hylomeconis</name>
    <dbReference type="NCBI Taxonomy" id="1395958"/>
    <lineage>
        <taxon>Bacteria</taxon>
        <taxon>Pseudomonadati</taxon>
        <taxon>Pseudomonadota</taxon>
        <taxon>Alphaproteobacteria</taxon>
        <taxon>Sphingomonadales</taxon>
        <taxon>Sphingomonadaceae</taxon>
        <taxon>Sphingomonas</taxon>
    </lineage>
</organism>